<proteinExistence type="predicted"/>
<gene>
    <name evidence="2" type="ORF">FVP33_10205</name>
</gene>
<feature type="transmembrane region" description="Helical" evidence="1">
    <location>
        <begin position="43"/>
        <end position="61"/>
    </location>
</feature>
<reference evidence="2 3" key="1">
    <citation type="submission" date="2019-08" db="EMBL/GenBank/DDBJ databases">
        <title>Bacterial whole genome sequence for Glaciihabitans sp. CHu50b-6-2.</title>
        <authorList>
            <person name="Jin L."/>
        </authorList>
    </citation>
    <scope>NUCLEOTIDE SEQUENCE [LARGE SCALE GENOMIC DNA]</scope>
    <source>
        <strain evidence="2 3">CHu50b-6-2</strain>
    </source>
</reference>
<feature type="transmembrane region" description="Helical" evidence="1">
    <location>
        <begin position="17"/>
        <end position="37"/>
    </location>
</feature>
<dbReference type="AlphaFoldDB" id="A0A5C8UPK6"/>
<dbReference type="Proteomes" id="UP000321379">
    <property type="component" value="Unassembled WGS sequence"/>
</dbReference>
<dbReference type="RefSeq" id="WP_147783555.1">
    <property type="nucleotide sequence ID" value="NZ_VRMG01000007.1"/>
</dbReference>
<keyword evidence="1" id="KW-0812">Transmembrane</keyword>
<dbReference type="EMBL" id="VRMG01000007">
    <property type="protein sequence ID" value="TXN30371.1"/>
    <property type="molecule type" value="Genomic_DNA"/>
</dbReference>
<evidence type="ECO:0000256" key="1">
    <source>
        <dbReference type="SAM" id="Phobius"/>
    </source>
</evidence>
<evidence type="ECO:0000313" key="2">
    <source>
        <dbReference type="EMBL" id="TXN30371.1"/>
    </source>
</evidence>
<comment type="caution">
    <text evidence="2">The sequence shown here is derived from an EMBL/GenBank/DDBJ whole genome shotgun (WGS) entry which is preliminary data.</text>
</comment>
<accession>A0A5C8UPK6</accession>
<keyword evidence="1" id="KW-0472">Membrane</keyword>
<evidence type="ECO:0008006" key="4">
    <source>
        <dbReference type="Google" id="ProtNLM"/>
    </source>
</evidence>
<keyword evidence="1" id="KW-1133">Transmembrane helix</keyword>
<name>A0A5C8UPK6_9MICO</name>
<evidence type="ECO:0000313" key="3">
    <source>
        <dbReference type="Proteomes" id="UP000321379"/>
    </source>
</evidence>
<organism evidence="2 3">
    <name type="scientific">Lacisediminihabitans profunda</name>
    <dbReference type="NCBI Taxonomy" id="2594790"/>
    <lineage>
        <taxon>Bacteria</taxon>
        <taxon>Bacillati</taxon>
        <taxon>Actinomycetota</taxon>
        <taxon>Actinomycetes</taxon>
        <taxon>Micrococcales</taxon>
        <taxon>Microbacteriaceae</taxon>
        <taxon>Lacisediminihabitans</taxon>
    </lineage>
</organism>
<sequence>MLQTDQLAGPGWTAARVVVWAFLVLAVLAGLGFWPILGVMDGTPLGIGIAIVAVAVAFRHGERLQARSERLLRDKLKLQRDTEGLV</sequence>
<keyword evidence="3" id="KW-1185">Reference proteome</keyword>
<protein>
    <recommendedName>
        <fullName evidence="4">DUF4229 domain-containing protein</fullName>
    </recommendedName>
</protein>